<dbReference type="PANTHER" id="PTHR32295">
    <property type="entry name" value="IQ-DOMAIN 5-RELATED"/>
    <property type="match status" value="1"/>
</dbReference>
<sequence length="475" mass="52792">MQLYISVFVSIFSNMGVVLKDFILNNSASELFATGKAPKIISVFPDLSASLETKMGRATRWLKGLFGIKSNKPSSNSGDRIDNRHSCFGFSGRDPNSLCHNPDTIPPNISPAEAAWLRSYYSETDKEQNKHAIAVAAATAAAADAAVAAAQAAVAVVRLTSHGRGTMFGGGQERWAAVKIQTVFRGYLARKALRALRGLVKLQAHVRGYLVRKQATATLHSMQALIRAQATVRSQRARGLINNNNRFDSRARKSMERFDETRSDHTSSIHSRRLSASLDNTFNTTDESPKIVEVDTGRPKSRSRRTNTSVSDYSDDPYYQTLSSPLPSRVPARLSMPDCRNYQESDWGLTGDECRFSTAQSTPRFFNLDGSKTPVTPAKSVCTDNLFRQYTNHPNYMANTKSFKAKLRSHSAPKQRPEPGPKRKLSLNEMMESRSSLSGIRMQRSCSQVQEAINFKNTVMGKLDRSTDTNYVQRK</sequence>
<evidence type="ECO:0000313" key="6">
    <source>
        <dbReference type="EMBL" id="KAH7572233.1"/>
    </source>
</evidence>
<feature type="domain" description="DUF4005" evidence="5">
    <location>
        <begin position="371"/>
        <end position="438"/>
    </location>
</feature>
<dbReference type="Pfam" id="PF13178">
    <property type="entry name" value="DUF4005"/>
    <property type="match status" value="1"/>
</dbReference>
<dbReference type="SMART" id="SM00015">
    <property type="entry name" value="IQ"/>
    <property type="match status" value="2"/>
</dbReference>
<feature type="compositionally biased region" description="Basic and acidic residues" evidence="4">
    <location>
        <begin position="247"/>
        <end position="267"/>
    </location>
</feature>
<proteinExistence type="inferred from homology"/>
<reference evidence="6 7" key="1">
    <citation type="submission" date="2021-02" db="EMBL/GenBank/DDBJ databases">
        <title>Plant Genome Project.</title>
        <authorList>
            <person name="Zhang R.-G."/>
        </authorList>
    </citation>
    <scope>NUCLEOTIDE SEQUENCE [LARGE SCALE GENOMIC DNA]</scope>
    <source>
        <tissue evidence="6">Leaves</tissue>
    </source>
</reference>
<protein>
    <recommendedName>
        <fullName evidence="5">DUF4005 domain-containing protein</fullName>
    </recommendedName>
</protein>
<name>A0ABQ8I6G9_9ROSI</name>
<evidence type="ECO:0000256" key="3">
    <source>
        <dbReference type="ARBA" id="ARBA00024378"/>
    </source>
</evidence>
<comment type="caution">
    <text evidence="6">The sequence shown here is derived from an EMBL/GenBank/DDBJ whole genome shotgun (WGS) entry which is preliminary data.</text>
</comment>
<organism evidence="6 7">
    <name type="scientific">Xanthoceras sorbifolium</name>
    <dbReference type="NCBI Taxonomy" id="99658"/>
    <lineage>
        <taxon>Eukaryota</taxon>
        <taxon>Viridiplantae</taxon>
        <taxon>Streptophyta</taxon>
        <taxon>Embryophyta</taxon>
        <taxon>Tracheophyta</taxon>
        <taxon>Spermatophyta</taxon>
        <taxon>Magnoliopsida</taxon>
        <taxon>eudicotyledons</taxon>
        <taxon>Gunneridae</taxon>
        <taxon>Pentapetalae</taxon>
        <taxon>rosids</taxon>
        <taxon>malvids</taxon>
        <taxon>Sapindales</taxon>
        <taxon>Sapindaceae</taxon>
        <taxon>Xanthoceroideae</taxon>
        <taxon>Xanthoceras</taxon>
    </lineage>
</organism>
<keyword evidence="1" id="KW-0112">Calmodulin-binding</keyword>
<dbReference type="Pfam" id="PF00612">
    <property type="entry name" value="IQ"/>
    <property type="match status" value="2"/>
</dbReference>
<dbReference type="Gene3D" id="1.20.5.190">
    <property type="match status" value="1"/>
</dbReference>
<keyword evidence="7" id="KW-1185">Reference proteome</keyword>
<dbReference type="Proteomes" id="UP000827721">
    <property type="component" value="Unassembled WGS sequence"/>
</dbReference>
<comment type="similarity">
    <text evidence="2">Belongs to the IQD family.</text>
</comment>
<dbReference type="CDD" id="cd23767">
    <property type="entry name" value="IQCD"/>
    <property type="match status" value="1"/>
</dbReference>
<evidence type="ECO:0000256" key="4">
    <source>
        <dbReference type="SAM" id="MobiDB-lite"/>
    </source>
</evidence>
<dbReference type="InterPro" id="IPR000048">
    <property type="entry name" value="IQ_motif_EF-hand-BS"/>
</dbReference>
<dbReference type="InterPro" id="IPR025064">
    <property type="entry name" value="DUF4005"/>
</dbReference>
<evidence type="ECO:0000313" key="7">
    <source>
        <dbReference type="Proteomes" id="UP000827721"/>
    </source>
</evidence>
<comment type="subunit">
    <text evidence="3">Binds to multiple calmodulin (CaM) in the presence of Ca(2+) and CaM-like proteins.</text>
</comment>
<dbReference type="PANTHER" id="PTHR32295:SF10">
    <property type="entry name" value="PROTEIN IQ-DOMAIN 25"/>
    <property type="match status" value="1"/>
</dbReference>
<feature type="compositionally biased region" description="Polar residues" evidence="4">
    <location>
        <begin position="277"/>
        <end position="286"/>
    </location>
</feature>
<evidence type="ECO:0000259" key="5">
    <source>
        <dbReference type="Pfam" id="PF13178"/>
    </source>
</evidence>
<evidence type="ECO:0000256" key="2">
    <source>
        <dbReference type="ARBA" id="ARBA00024341"/>
    </source>
</evidence>
<accession>A0ABQ8I6G9</accession>
<feature type="region of interest" description="Disordered" evidence="4">
    <location>
        <begin position="241"/>
        <end position="330"/>
    </location>
</feature>
<gene>
    <name evidence="6" type="ORF">JRO89_XS04G0224000</name>
</gene>
<feature type="compositionally biased region" description="Basic and acidic residues" evidence="4">
    <location>
        <begin position="287"/>
        <end position="298"/>
    </location>
</feature>
<dbReference type="EMBL" id="JAFEMO010000004">
    <property type="protein sequence ID" value="KAH7572233.1"/>
    <property type="molecule type" value="Genomic_DNA"/>
</dbReference>
<evidence type="ECO:0000256" key="1">
    <source>
        <dbReference type="ARBA" id="ARBA00022860"/>
    </source>
</evidence>
<dbReference type="PROSITE" id="PS50096">
    <property type="entry name" value="IQ"/>
    <property type="match status" value="2"/>
</dbReference>